<evidence type="ECO:0000256" key="6">
    <source>
        <dbReference type="ARBA" id="ARBA00023237"/>
    </source>
</evidence>
<sequence length="204" mass="21553">MASSPAADALFDFDLPAQPLIDALQHYGVLTRQPALFRSEIVDGRTSAAVSGRYSAEEALHLLLGGTGLVAERFGHDAGSAFVLRPMLDAKADGTGVASLGGMDGYPRLIQTRVWQALCANSRTAPGRYRSLLSFRVDASGQIQRVRLVVSSGDRERDAALLDVLGRVRMGSTPPSDLAQPVAVLVLPHEAGAVMRCDQVQGGG</sequence>
<name>A0ABT9SGE4_9BURK</name>
<feature type="domain" description="Secretin/TonB short N-terminal" evidence="7">
    <location>
        <begin position="33"/>
        <end position="87"/>
    </location>
</feature>
<evidence type="ECO:0000259" key="7">
    <source>
        <dbReference type="SMART" id="SM00965"/>
    </source>
</evidence>
<keyword evidence="6" id="KW-0998">Cell outer membrane</keyword>
<reference evidence="8 9" key="1">
    <citation type="submission" date="2023-07" db="EMBL/GenBank/DDBJ databases">
        <title>Sorghum-associated microbial communities from plants grown in Nebraska, USA.</title>
        <authorList>
            <person name="Schachtman D."/>
        </authorList>
    </citation>
    <scope>NUCLEOTIDE SEQUENCE [LARGE SCALE GENOMIC DNA]</scope>
    <source>
        <strain evidence="8 9">DS1607</strain>
    </source>
</reference>
<gene>
    <name evidence="8" type="ORF">J2W36_004729</name>
</gene>
<organism evidence="8 9">
    <name type="scientific">Variovorax ginsengisoli</name>
    <dbReference type="NCBI Taxonomy" id="363844"/>
    <lineage>
        <taxon>Bacteria</taxon>
        <taxon>Pseudomonadati</taxon>
        <taxon>Pseudomonadota</taxon>
        <taxon>Betaproteobacteria</taxon>
        <taxon>Burkholderiales</taxon>
        <taxon>Comamonadaceae</taxon>
        <taxon>Variovorax</taxon>
    </lineage>
</organism>
<evidence type="ECO:0000256" key="3">
    <source>
        <dbReference type="ARBA" id="ARBA00022692"/>
    </source>
</evidence>
<evidence type="ECO:0000313" key="8">
    <source>
        <dbReference type="EMBL" id="MDP9902452.1"/>
    </source>
</evidence>
<dbReference type="InterPro" id="IPR011662">
    <property type="entry name" value="Secretin/TonB_short_N"/>
</dbReference>
<comment type="subcellular location">
    <subcellularLocation>
        <location evidence="1">Membrane</location>
        <topology evidence="1">Single-pass membrane protein</topology>
    </subcellularLocation>
</comment>
<dbReference type="Pfam" id="PF13103">
    <property type="entry name" value="TonB_2"/>
    <property type="match status" value="1"/>
</dbReference>
<keyword evidence="3" id="KW-0812">Transmembrane</keyword>
<keyword evidence="4" id="KW-1133">Transmembrane helix</keyword>
<evidence type="ECO:0000313" key="9">
    <source>
        <dbReference type="Proteomes" id="UP001226867"/>
    </source>
</evidence>
<keyword evidence="5" id="KW-0472">Membrane</keyword>
<accession>A0ABT9SGE4</accession>
<dbReference type="NCBIfam" id="TIGR01352">
    <property type="entry name" value="tonB_Cterm"/>
    <property type="match status" value="1"/>
</dbReference>
<evidence type="ECO:0000256" key="2">
    <source>
        <dbReference type="ARBA" id="ARBA00022448"/>
    </source>
</evidence>
<keyword evidence="9" id="KW-1185">Reference proteome</keyword>
<dbReference type="SMART" id="SM00965">
    <property type="entry name" value="STN"/>
    <property type="match status" value="1"/>
</dbReference>
<dbReference type="SUPFAM" id="SSF74653">
    <property type="entry name" value="TolA/TonB C-terminal domain"/>
    <property type="match status" value="1"/>
</dbReference>
<comment type="caution">
    <text evidence="8">The sequence shown here is derived from an EMBL/GenBank/DDBJ whole genome shotgun (WGS) entry which is preliminary data.</text>
</comment>
<keyword evidence="2" id="KW-0813">Transport</keyword>
<dbReference type="EMBL" id="JAUSRO010000018">
    <property type="protein sequence ID" value="MDP9902452.1"/>
    <property type="molecule type" value="Genomic_DNA"/>
</dbReference>
<dbReference type="Proteomes" id="UP001226867">
    <property type="component" value="Unassembled WGS sequence"/>
</dbReference>
<dbReference type="Gene3D" id="3.55.50.30">
    <property type="match status" value="1"/>
</dbReference>
<proteinExistence type="predicted"/>
<evidence type="ECO:0000256" key="5">
    <source>
        <dbReference type="ARBA" id="ARBA00023136"/>
    </source>
</evidence>
<dbReference type="Gene3D" id="3.30.1150.10">
    <property type="match status" value="1"/>
</dbReference>
<dbReference type="InterPro" id="IPR006260">
    <property type="entry name" value="TonB/TolA_C"/>
</dbReference>
<dbReference type="RefSeq" id="WP_307692194.1">
    <property type="nucleotide sequence ID" value="NZ_JAUSRO010000018.1"/>
</dbReference>
<evidence type="ECO:0000256" key="4">
    <source>
        <dbReference type="ARBA" id="ARBA00022989"/>
    </source>
</evidence>
<protein>
    <submittedName>
        <fullName evidence="8">TonB family protein</fullName>
    </submittedName>
</protein>
<dbReference type="Pfam" id="PF07660">
    <property type="entry name" value="STN"/>
    <property type="match status" value="1"/>
</dbReference>
<evidence type="ECO:0000256" key="1">
    <source>
        <dbReference type="ARBA" id="ARBA00004167"/>
    </source>
</evidence>